<evidence type="ECO:0000313" key="2">
    <source>
        <dbReference type="Proteomes" id="UP000244911"/>
    </source>
</evidence>
<dbReference type="Proteomes" id="UP000244911">
    <property type="component" value="Unassembled WGS sequence"/>
</dbReference>
<reference evidence="1 2" key="1">
    <citation type="submission" date="2018-03" db="EMBL/GenBank/DDBJ databases">
        <authorList>
            <person name="Keele B.F."/>
        </authorList>
    </citation>
    <scope>NUCLEOTIDE SEQUENCE [LARGE SCALE GENOMIC DNA]</scope>
    <source>
        <strain evidence="1 2">CECT 8811</strain>
    </source>
</reference>
<name>A0A2R8AN10_9RHOB</name>
<accession>A0A2R8AN10</accession>
<protein>
    <submittedName>
        <fullName evidence="1">Uncharacterized protein</fullName>
    </submittedName>
</protein>
<gene>
    <name evidence="1" type="ORF">ALP8811_02292</name>
</gene>
<dbReference type="EMBL" id="OMOI01000001">
    <property type="protein sequence ID" value="SPF77267.1"/>
    <property type="molecule type" value="Genomic_DNA"/>
</dbReference>
<sequence length="47" mass="5136">MDLGAPETGLTDQAAVRVRHLPDSGERNKFTTCPLQRALVTIHKGSF</sequence>
<dbReference type="AlphaFoldDB" id="A0A2R8AN10"/>
<keyword evidence="2" id="KW-1185">Reference proteome</keyword>
<evidence type="ECO:0000313" key="1">
    <source>
        <dbReference type="EMBL" id="SPF77267.1"/>
    </source>
</evidence>
<proteinExistence type="predicted"/>
<organism evidence="1 2">
    <name type="scientific">Aliiroseovarius pelagivivens</name>
    <dbReference type="NCBI Taxonomy" id="1639690"/>
    <lineage>
        <taxon>Bacteria</taxon>
        <taxon>Pseudomonadati</taxon>
        <taxon>Pseudomonadota</taxon>
        <taxon>Alphaproteobacteria</taxon>
        <taxon>Rhodobacterales</taxon>
        <taxon>Paracoccaceae</taxon>
        <taxon>Aliiroseovarius</taxon>
    </lineage>
</organism>